<name>A0A7W9ZGW3_NOVIT</name>
<dbReference type="Proteomes" id="UP000544872">
    <property type="component" value="Unassembled WGS sequence"/>
</dbReference>
<evidence type="ECO:0000313" key="1">
    <source>
        <dbReference type="EMBL" id="MBB6211266.1"/>
    </source>
</evidence>
<reference evidence="1 2" key="1">
    <citation type="submission" date="2020-08" db="EMBL/GenBank/DDBJ databases">
        <title>Genomic Encyclopedia of Type Strains, Phase IV (KMG-IV): sequencing the most valuable type-strain genomes for metagenomic binning, comparative biology and taxonomic classification.</title>
        <authorList>
            <person name="Goeker M."/>
        </authorList>
    </citation>
    <scope>NUCLEOTIDE SEQUENCE [LARGE SCALE GENOMIC DNA]</scope>
    <source>
        <strain evidence="1 2">DSM 11590</strain>
    </source>
</reference>
<dbReference type="AlphaFoldDB" id="A0A7W9ZGW3"/>
<keyword evidence="2" id="KW-1185">Reference proteome</keyword>
<protein>
    <submittedName>
        <fullName evidence="1">Uncharacterized protein</fullName>
    </submittedName>
</protein>
<gene>
    <name evidence="1" type="ORF">FHS48_002703</name>
</gene>
<comment type="caution">
    <text evidence="1">The sequence shown here is derived from an EMBL/GenBank/DDBJ whole genome shotgun (WGS) entry which is preliminary data.</text>
</comment>
<sequence length="261" mass="28052">MSQLFADHSAPVLPVTIKNASARQGGPRQGGPRRSGLWYGFVCAGLAVALSACSSAPPPVTSAPGKDQQKVQSAQDWDVVAGNVEREVALWLRLSNWENNPLSVDSGNDSAFSRGFKSLLTARFLNDGFTVSTDPQSTVRVQYDVQVITGKARPQTAKADPADLPDGEIIISVSIHNGNTVAFKKNFIFFVNGKDVDQYSGGTSESMFTIVGSATDPKAKPTAWKAADQRCAQRGNNKAMLRSVTPLDATQQEFRFDCVGR</sequence>
<organism evidence="1 2">
    <name type="scientific">Novispirillum itersonii</name>
    <name type="common">Aquaspirillum itersonii</name>
    <dbReference type="NCBI Taxonomy" id="189"/>
    <lineage>
        <taxon>Bacteria</taxon>
        <taxon>Pseudomonadati</taxon>
        <taxon>Pseudomonadota</taxon>
        <taxon>Alphaproteobacteria</taxon>
        <taxon>Rhodospirillales</taxon>
        <taxon>Novispirillaceae</taxon>
        <taxon>Novispirillum</taxon>
    </lineage>
</organism>
<dbReference type="EMBL" id="JACIIX010000010">
    <property type="protein sequence ID" value="MBB6211266.1"/>
    <property type="molecule type" value="Genomic_DNA"/>
</dbReference>
<proteinExistence type="predicted"/>
<evidence type="ECO:0000313" key="2">
    <source>
        <dbReference type="Proteomes" id="UP000544872"/>
    </source>
</evidence>
<accession>A0A7W9ZGW3</accession>
<dbReference type="RefSeq" id="WP_184264085.1">
    <property type="nucleotide sequence ID" value="NZ_JACIIX010000010.1"/>
</dbReference>